<dbReference type="InterPro" id="IPR030911">
    <property type="entry name" value="Sec_acc_SLAP"/>
</dbReference>
<name>A0ABV6KY12_9BACI</name>
<dbReference type="Proteomes" id="UP001589738">
    <property type="component" value="Unassembled WGS sequence"/>
</dbReference>
<protein>
    <submittedName>
        <fullName evidence="1">Accessory Sec system S-layer assembly protein</fullName>
    </submittedName>
</protein>
<reference evidence="1 2" key="1">
    <citation type="submission" date="2024-09" db="EMBL/GenBank/DDBJ databases">
        <authorList>
            <person name="Sun Q."/>
            <person name="Mori K."/>
        </authorList>
    </citation>
    <scope>NUCLEOTIDE SEQUENCE [LARGE SCALE GENOMIC DNA]</scope>
    <source>
        <strain evidence="1 2">CGMCC 1.9126</strain>
    </source>
</reference>
<dbReference type="InterPro" id="IPR030910">
    <property type="entry name" value="SLAP_dom"/>
</dbReference>
<evidence type="ECO:0000313" key="1">
    <source>
        <dbReference type="EMBL" id="MFC0477890.1"/>
    </source>
</evidence>
<gene>
    <name evidence="1" type="ORF">ACFFHF_22130</name>
</gene>
<dbReference type="NCBIfam" id="TIGR04399">
    <property type="entry name" value="acc_Sec_SLAP"/>
    <property type="match status" value="1"/>
</dbReference>
<dbReference type="NCBIfam" id="TIGR04398">
    <property type="entry name" value="SLAP_DUP"/>
    <property type="match status" value="2"/>
</dbReference>
<dbReference type="RefSeq" id="WP_377059075.1">
    <property type="nucleotide sequence ID" value="NZ_JBHLUU010000125.1"/>
</dbReference>
<comment type="caution">
    <text evidence="1">The sequence shown here is derived from an EMBL/GenBank/DDBJ whole genome shotgun (WGS) entry which is preliminary data.</text>
</comment>
<proteinExistence type="predicted"/>
<accession>A0ABV6KY12</accession>
<evidence type="ECO:0000313" key="2">
    <source>
        <dbReference type="Proteomes" id="UP001589738"/>
    </source>
</evidence>
<dbReference type="EMBL" id="JBHLUU010000125">
    <property type="protein sequence ID" value="MFC0477890.1"/>
    <property type="molecule type" value="Genomic_DNA"/>
</dbReference>
<keyword evidence="2" id="KW-1185">Reference proteome</keyword>
<sequence length="293" mass="33946">MPIFKRKPKKKEENELQLDLPLEKIDTTNEGMVETTLSFHPDWELTSQEKYVYMFKHKQLPLLKPNQISITGMKLLEYQDGFVVVAFLRNTLDKAIRFDAVDLLLLDETGQAVAKKQFELDGMEELAPFTCRPWRFLFSNEDKLVEKMPEDGWTIAFELKQPREEHKLQLHESWENQISPLHREHLEQLVSTLPPLQEGEINFLGLECKITSDDNLAVTVLIRNGSDKNINLEQLPLIVEDAQGDIICQGGFKLDKFIVQANSSKPWTFIFPNNLISKPSPDLSKWRVYPPNK</sequence>
<organism evidence="1 2">
    <name type="scientific">Robertmurraya beringensis</name>
    <dbReference type="NCBI Taxonomy" id="641660"/>
    <lineage>
        <taxon>Bacteria</taxon>
        <taxon>Bacillati</taxon>
        <taxon>Bacillota</taxon>
        <taxon>Bacilli</taxon>
        <taxon>Bacillales</taxon>
        <taxon>Bacillaceae</taxon>
        <taxon>Robertmurraya</taxon>
    </lineage>
</organism>